<dbReference type="SUPFAM" id="SSF56801">
    <property type="entry name" value="Acetyl-CoA synthetase-like"/>
    <property type="match status" value="1"/>
</dbReference>
<dbReference type="InterPro" id="IPR000873">
    <property type="entry name" value="AMP-dep_synth/lig_dom"/>
</dbReference>
<sequence length="606" mass="65192">MTRMAGIKPQNPESGLLELFGTVVSRYPRRIAVSAPDGELTYQELDRRAGLLAGVLRRAGVGTDTVVPVLGASGIPLLVGLLAVLKAGGAYLPVDPGSPPERIRRLIDGCGAQLVAATAKARSRLGDSTLPVVPLDGPDPEGPPAQAVPGPHDLAYVIYTSGSTGEPKAVTVEHASIARLLTTTRSLFGLDQHDVWTMFHSAAFDFSVWEIWGAWSTGARLVVVPYEVSRSPARFRQLVSDEAVTVLSQTPSAFRQFVAADATADRQTKLRLVVLGGERLDVALLAPWFDRNPPDSPRLVNMFGITETTVHASYRWIEPGDLDHPAVSPIGVPLPYLSFRVMNEDGEPVPDGEPGELYIAGPGVARGYLNRPDLTARRFLTLAGGQRFYRSGDRVRLRADGYSYLGRIDDQLSVRGFRVEPREVEAVLEEHAEVGHALVTTSEHGGGDVRLAAYVTPPPGAAAGDPWRSRIVPGLIAHTAARLPRHLRPSEYLPVEAIPLTSNGKADRSPITGPPAPDDLADSEVRAGIIRIWQQTLGHSAFGEDDDFFDLGGTSLSVLRMFGQVNDEFQTDLDLTALVDGVSVASLAAEVERARISRSPLAEADR</sequence>
<evidence type="ECO:0000313" key="5">
    <source>
        <dbReference type="Proteomes" id="UP001197247"/>
    </source>
</evidence>
<dbReference type="InterPro" id="IPR020845">
    <property type="entry name" value="AMP-binding_CS"/>
</dbReference>
<dbReference type="Pfam" id="PF13193">
    <property type="entry name" value="AMP-binding_C"/>
    <property type="match status" value="1"/>
</dbReference>
<dbReference type="EMBL" id="JAHBAY010000017">
    <property type="protein sequence ID" value="MBT0773484.1"/>
    <property type="molecule type" value="Genomic_DNA"/>
</dbReference>
<accession>A0ABS5TRR7</accession>
<evidence type="ECO:0000256" key="2">
    <source>
        <dbReference type="ARBA" id="ARBA00022553"/>
    </source>
</evidence>
<dbReference type="RefSeq" id="WP_214160025.1">
    <property type="nucleotide sequence ID" value="NZ_JAHBAY010000017.1"/>
</dbReference>
<evidence type="ECO:0000256" key="1">
    <source>
        <dbReference type="ARBA" id="ARBA00022450"/>
    </source>
</evidence>
<protein>
    <submittedName>
        <fullName evidence="4">Non-ribosomal peptide synthetase</fullName>
    </submittedName>
</protein>
<dbReference type="Proteomes" id="UP001197247">
    <property type="component" value="Unassembled WGS sequence"/>
</dbReference>
<dbReference type="SMART" id="SM00823">
    <property type="entry name" value="PKS_PP"/>
    <property type="match status" value="1"/>
</dbReference>
<dbReference type="Pfam" id="PF00550">
    <property type="entry name" value="PP-binding"/>
    <property type="match status" value="1"/>
</dbReference>
<dbReference type="InterPro" id="IPR042099">
    <property type="entry name" value="ANL_N_sf"/>
</dbReference>
<dbReference type="Gene3D" id="3.40.50.12780">
    <property type="entry name" value="N-terminal domain of ligase-like"/>
    <property type="match status" value="1"/>
</dbReference>
<proteinExistence type="predicted"/>
<dbReference type="Pfam" id="PF00501">
    <property type="entry name" value="AMP-binding"/>
    <property type="match status" value="1"/>
</dbReference>
<name>A0ABS5TRR7_9ACTN</name>
<dbReference type="PROSITE" id="PS00455">
    <property type="entry name" value="AMP_BINDING"/>
    <property type="match status" value="1"/>
</dbReference>
<evidence type="ECO:0000313" key="4">
    <source>
        <dbReference type="EMBL" id="MBT0773484.1"/>
    </source>
</evidence>
<dbReference type="PANTHER" id="PTHR45527:SF1">
    <property type="entry name" value="FATTY ACID SYNTHASE"/>
    <property type="match status" value="1"/>
</dbReference>
<keyword evidence="1" id="KW-0596">Phosphopantetheine</keyword>
<dbReference type="Gene3D" id="1.10.1200.10">
    <property type="entry name" value="ACP-like"/>
    <property type="match status" value="1"/>
</dbReference>
<comment type="caution">
    <text evidence="4">The sequence shown here is derived from an EMBL/GenBank/DDBJ whole genome shotgun (WGS) entry which is preliminary data.</text>
</comment>
<dbReference type="NCBIfam" id="TIGR01733">
    <property type="entry name" value="AA-adenyl-dom"/>
    <property type="match status" value="1"/>
</dbReference>
<dbReference type="InterPro" id="IPR009081">
    <property type="entry name" value="PP-bd_ACP"/>
</dbReference>
<dbReference type="PROSITE" id="PS50075">
    <property type="entry name" value="CARRIER"/>
    <property type="match status" value="1"/>
</dbReference>
<organism evidence="4 5">
    <name type="scientific">Kineosporia corallincola</name>
    <dbReference type="NCBI Taxonomy" id="2835133"/>
    <lineage>
        <taxon>Bacteria</taxon>
        <taxon>Bacillati</taxon>
        <taxon>Actinomycetota</taxon>
        <taxon>Actinomycetes</taxon>
        <taxon>Kineosporiales</taxon>
        <taxon>Kineosporiaceae</taxon>
        <taxon>Kineosporia</taxon>
    </lineage>
</organism>
<feature type="domain" description="Carrier" evidence="3">
    <location>
        <begin position="520"/>
        <end position="595"/>
    </location>
</feature>
<dbReference type="SUPFAM" id="SSF47336">
    <property type="entry name" value="ACP-like"/>
    <property type="match status" value="1"/>
</dbReference>
<dbReference type="Gene3D" id="3.30.300.30">
    <property type="match status" value="1"/>
</dbReference>
<dbReference type="InterPro" id="IPR045851">
    <property type="entry name" value="AMP-bd_C_sf"/>
</dbReference>
<keyword evidence="5" id="KW-1185">Reference proteome</keyword>
<keyword evidence="2" id="KW-0597">Phosphoprotein</keyword>
<gene>
    <name evidence="4" type="ORF">KIH74_31345</name>
</gene>
<dbReference type="InterPro" id="IPR020806">
    <property type="entry name" value="PKS_PP-bd"/>
</dbReference>
<dbReference type="InterPro" id="IPR025110">
    <property type="entry name" value="AMP-bd_C"/>
</dbReference>
<dbReference type="PANTHER" id="PTHR45527">
    <property type="entry name" value="NONRIBOSOMAL PEPTIDE SYNTHETASE"/>
    <property type="match status" value="1"/>
</dbReference>
<reference evidence="4 5" key="1">
    <citation type="submission" date="2021-05" db="EMBL/GenBank/DDBJ databases">
        <title>Kineosporia and Streptomyces sp. nov. two new marine actinobacteria isolated from Coral.</title>
        <authorList>
            <person name="Buangrab K."/>
            <person name="Sutthacheep M."/>
            <person name="Yeemin T."/>
            <person name="Harunari E."/>
            <person name="Igarashi Y."/>
            <person name="Kanchanasin P."/>
            <person name="Tanasupawat S."/>
            <person name="Phongsopitanun W."/>
        </authorList>
    </citation>
    <scope>NUCLEOTIDE SEQUENCE [LARGE SCALE GENOMIC DNA]</scope>
    <source>
        <strain evidence="4 5">J2-2</strain>
    </source>
</reference>
<dbReference type="InterPro" id="IPR010071">
    <property type="entry name" value="AA_adenyl_dom"/>
</dbReference>
<evidence type="ECO:0000259" key="3">
    <source>
        <dbReference type="PROSITE" id="PS50075"/>
    </source>
</evidence>
<dbReference type="InterPro" id="IPR036736">
    <property type="entry name" value="ACP-like_sf"/>
</dbReference>